<dbReference type="PANTHER" id="PTHR30037:SF3">
    <property type="entry name" value="BLR0857 PROTEIN"/>
    <property type="match status" value="1"/>
</dbReference>
<name>A0ABU3B4Z8_9GAMM</name>
<organism evidence="1 2">
    <name type="scientific">Spectribacter acetivorans</name>
    <dbReference type="NCBI Taxonomy" id="3075603"/>
    <lineage>
        <taxon>Bacteria</taxon>
        <taxon>Pseudomonadati</taxon>
        <taxon>Pseudomonadota</taxon>
        <taxon>Gammaproteobacteria</taxon>
        <taxon>Salinisphaerales</taxon>
        <taxon>Salinisphaeraceae</taxon>
        <taxon>Spectribacter</taxon>
    </lineage>
</organism>
<reference evidence="1 2" key="1">
    <citation type="submission" date="2023-09" db="EMBL/GenBank/DDBJ databases">
        <authorList>
            <person name="Rey-Velasco X."/>
        </authorList>
    </citation>
    <scope>NUCLEOTIDE SEQUENCE [LARGE SCALE GENOMIC DNA]</scope>
    <source>
        <strain evidence="1 2">P385</strain>
    </source>
</reference>
<dbReference type="InterPro" id="IPR052891">
    <property type="entry name" value="DNA-3mA_glycosylase"/>
</dbReference>
<gene>
    <name evidence="1" type="ORF">RM531_03520</name>
</gene>
<keyword evidence="1" id="KW-0378">Hydrolase</keyword>
<dbReference type="EMBL" id="JAVRHY010000002">
    <property type="protein sequence ID" value="MDT0617531.1"/>
    <property type="molecule type" value="Genomic_DNA"/>
</dbReference>
<proteinExistence type="predicted"/>
<protein>
    <submittedName>
        <fullName evidence="1">DNA-3-methyladenine glycosylase I</fullName>
        <ecNumber evidence="1">3.2.2.20</ecNumber>
    </submittedName>
</protein>
<dbReference type="GO" id="GO:0008725">
    <property type="term" value="F:DNA-3-methyladenine glycosylase activity"/>
    <property type="evidence" value="ECO:0007669"/>
    <property type="project" value="UniProtKB-EC"/>
</dbReference>
<dbReference type="EC" id="3.2.2.20" evidence="1"/>
<dbReference type="InterPro" id="IPR005019">
    <property type="entry name" value="Adenine_glyco"/>
</dbReference>
<evidence type="ECO:0000313" key="1">
    <source>
        <dbReference type="EMBL" id="MDT0617531.1"/>
    </source>
</evidence>
<dbReference type="PANTHER" id="PTHR30037">
    <property type="entry name" value="DNA-3-METHYLADENINE GLYCOSYLASE 1"/>
    <property type="match status" value="1"/>
</dbReference>
<comment type="caution">
    <text evidence="1">The sequence shown here is derived from an EMBL/GenBank/DDBJ whole genome shotgun (WGS) entry which is preliminary data.</text>
</comment>
<dbReference type="SUPFAM" id="SSF48150">
    <property type="entry name" value="DNA-glycosylase"/>
    <property type="match status" value="1"/>
</dbReference>
<dbReference type="Proteomes" id="UP001259982">
    <property type="component" value="Unassembled WGS sequence"/>
</dbReference>
<sequence>MSAFAPILAAAVDRAGDEAALRADLKQPEPPEGLAMVGDDRYLSLMTRRIFRAGLQHRMVDARWPAFEAAFADFDLDQAAALDEGDIKRLTQDESLIRHPRKLAAVRSNAMAMQAIREELGSFGVWLARWPEDEIVELWLELNQRFSQLGGNSGPAFLRMAGKDTFLLTDWVMAGLRQWQAHPGPFKSKTAQREVQIIFNDWADETDEPLSVLSQILSRSIRELD</sequence>
<keyword evidence="2" id="KW-1185">Reference proteome</keyword>
<dbReference type="Pfam" id="PF03352">
    <property type="entry name" value="Adenine_glyco"/>
    <property type="match status" value="1"/>
</dbReference>
<dbReference type="Gene3D" id="1.10.340.30">
    <property type="entry name" value="Hypothetical protein, domain 2"/>
    <property type="match status" value="1"/>
</dbReference>
<dbReference type="InterPro" id="IPR011257">
    <property type="entry name" value="DNA_glycosylase"/>
</dbReference>
<dbReference type="RefSeq" id="WP_311657346.1">
    <property type="nucleotide sequence ID" value="NZ_JAVRHY010000002.1"/>
</dbReference>
<evidence type="ECO:0000313" key="2">
    <source>
        <dbReference type="Proteomes" id="UP001259982"/>
    </source>
</evidence>
<keyword evidence="1" id="KW-0326">Glycosidase</keyword>
<accession>A0ABU3B4Z8</accession>